<dbReference type="OrthoDB" id="310895at2759"/>
<dbReference type="PANTHER" id="PTHR11699">
    <property type="entry name" value="ALDEHYDE DEHYDROGENASE-RELATED"/>
    <property type="match status" value="1"/>
</dbReference>
<dbReference type="InterPro" id="IPR029510">
    <property type="entry name" value="Ald_DH_CS_GLU"/>
</dbReference>
<name>A0A1Y1Z8G9_9FUNG</name>
<dbReference type="GO" id="GO:0004030">
    <property type="term" value="F:aldehyde dehydrogenase [NAD(P)+] activity"/>
    <property type="evidence" value="ECO:0007669"/>
    <property type="project" value="UniProtKB-ARBA"/>
</dbReference>
<keyword evidence="7" id="KW-1185">Reference proteome</keyword>
<comment type="similarity">
    <text evidence="1 4">Belongs to the aldehyde dehydrogenase family.</text>
</comment>
<dbReference type="Proteomes" id="UP000193498">
    <property type="component" value="Unassembled WGS sequence"/>
</dbReference>
<gene>
    <name evidence="6" type="ORF">K493DRAFT_310513</name>
</gene>
<dbReference type="PROSITE" id="PS00070">
    <property type="entry name" value="ALDEHYDE_DEHYDR_CYS"/>
    <property type="match status" value="1"/>
</dbReference>
<dbReference type="STRING" id="1314790.A0A1Y1Z8G9"/>
<dbReference type="InterPro" id="IPR016161">
    <property type="entry name" value="Ald_DH/histidinol_DH"/>
</dbReference>
<dbReference type="FunFam" id="3.40.605.10:FF:000026">
    <property type="entry name" value="Aldehyde dehydrogenase, putative"/>
    <property type="match status" value="1"/>
</dbReference>
<dbReference type="InterPro" id="IPR016160">
    <property type="entry name" value="Ald_DH_CS_CYS"/>
</dbReference>
<dbReference type="InterPro" id="IPR016162">
    <property type="entry name" value="Ald_DH_N"/>
</dbReference>
<evidence type="ECO:0000256" key="2">
    <source>
        <dbReference type="ARBA" id="ARBA00023002"/>
    </source>
</evidence>
<keyword evidence="2 4" id="KW-0560">Oxidoreductase</keyword>
<reference evidence="6 7" key="1">
    <citation type="submission" date="2016-07" db="EMBL/GenBank/DDBJ databases">
        <title>Pervasive Adenine N6-methylation of Active Genes in Fungi.</title>
        <authorList>
            <consortium name="DOE Joint Genome Institute"/>
            <person name="Mondo S.J."/>
            <person name="Dannebaum R.O."/>
            <person name="Kuo R.C."/>
            <person name="Labutti K."/>
            <person name="Haridas S."/>
            <person name="Kuo A."/>
            <person name="Salamov A."/>
            <person name="Ahrendt S.R."/>
            <person name="Lipzen A."/>
            <person name="Sullivan W."/>
            <person name="Andreopoulos W.B."/>
            <person name="Clum A."/>
            <person name="Lindquist E."/>
            <person name="Daum C."/>
            <person name="Ramamoorthy G.K."/>
            <person name="Gryganskyi A."/>
            <person name="Culley D."/>
            <person name="Magnuson J.K."/>
            <person name="James T.Y."/>
            <person name="O'Malley M.A."/>
            <person name="Stajich J.E."/>
            <person name="Spatafora J.W."/>
            <person name="Visel A."/>
            <person name="Grigoriev I.V."/>
        </authorList>
    </citation>
    <scope>NUCLEOTIDE SEQUENCE [LARGE SCALE GENOMIC DNA]</scope>
    <source>
        <strain evidence="6 7">CBS 931.73</strain>
    </source>
</reference>
<dbReference type="GO" id="GO:0019413">
    <property type="term" value="P:acetate biosynthetic process"/>
    <property type="evidence" value="ECO:0007669"/>
    <property type="project" value="UniProtKB-ARBA"/>
</dbReference>
<dbReference type="FunFam" id="3.40.605.10:FF:000050">
    <property type="entry name" value="Aldehyde dehydrogenase, mitochondrial"/>
    <property type="match status" value="1"/>
</dbReference>
<dbReference type="InterPro" id="IPR016163">
    <property type="entry name" value="Ald_DH_C"/>
</dbReference>
<evidence type="ECO:0000256" key="4">
    <source>
        <dbReference type="RuleBase" id="RU003345"/>
    </source>
</evidence>
<dbReference type="CDD" id="cd07091">
    <property type="entry name" value="ALDH_F1-2_Ald2-like"/>
    <property type="match status" value="1"/>
</dbReference>
<organism evidence="6 7">
    <name type="scientific">Basidiobolus meristosporus CBS 931.73</name>
    <dbReference type="NCBI Taxonomy" id="1314790"/>
    <lineage>
        <taxon>Eukaryota</taxon>
        <taxon>Fungi</taxon>
        <taxon>Fungi incertae sedis</taxon>
        <taxon>Zoopagomycota</taxon>
        <taxon>Entomophthoromycotina</taxon>
        <taxon>Basidiobolomycetes</taxon>
        <taxon>Basidiobolales</taxon>
        <taxon>Basidiobolaceae</taxon>
        <taxon>Basidiobolus</taxon>
    </lineage>
</organism>
<proteinExistence type="inferred from homology"/>
<evidence type="ECO:0000256" key="1">
    <source>
        <dbReference type="ARBA" id="ARBA00009986"/>
    </source>
</evidence>
<evidence type="ECO:0000256" key="3">
    <source>
        <dbReference type="PROSITE-ProRule" id="PRU10007"/>
    </source>
</evidence>
<feature type="active site" evidence="3">
    <location>
        <position position="271"/>
    </location>
</feature>
<feature type="domain" description="Aldehyde dehydrogenase" evidence="5">
    <location>
        <begin position="32"/>
        <end position="494"/>
    </location>
</feature>
<dbReference type="FunFam" id="3.40.309.10:FF:000001">
    <property type="entry name" value="Mitochondrial aldehyde dehydrogenase 2"/>
    <property type="match status" value="1"/>
</dbReference>
<dbReference type="FunCoup" id="A0A1Y1Z8G9">
    <property type="interactions" value="543"/>
</dbReference>
<dbReference type="PROSITE" id="PS00687">
    <property type="entry name" value="ALDEHYDE_DEHYDR_GLU"/>
    <property type="match status" value="1"/>
</dbReference>
<sequence>MGVSKDTTSQTLQLPNGGSIQVNTNLFINGEFVASQSGKSFDTVNPVTEEVICQVAEADEKDIDIAVKAATDAFYNGWVNTTGPERGRLLYKLADLLEEHADELAALESLDNGKTVAVAKTADIRLAIECYRYYAGWADKIHGKVISTANPEQFAYTRHEPIGVVGCIIPWNFPLLMQSWKLGPALATGNTVVMKLAEQTPLSGLHVARFIKEAGFPPGVVNIINGFGKVAGAALASHKDVHKIAFTGSTITGRTIMKAAADSNLKKISLELGGKSPNIVFADADLEKAVEWASTGIFFNHGQTCCAGSRIYVQEDVYDEFLEKFKQKTNSIKLGDPFHPETTQGPLVSKLQFDRVMGYIEAGKKEGATCQLGGGRWGKVGYFVEPTIFTDVREDMTIMKEEIFGPVVAITKFKDEKEVIEKAHCTEYGLAAAVFTKDVSKAIRISNSLQAGTVWVNCYNTFDASTPFGGYKESGIGRELGKYALDLYTQVKSVKINLAG</sequence>
<protein>
    <submittedName>
        <fullName evidence="6">Aldehyde dehydrogenase</fullName>
    </submittedName>
</protein>
<dbReference type="InterPro" id="IPR015590">
    <property type="entry name" value="Aldehyde_DH_dom"/>
</dbReference>
<dbReference type="Gene3D" id="3.40.605.10">
    <property type="entry name" value="Aldehyde Dehydrogenase, Chain A, domain 1"/>
    <property type="match status" value="1"/>
</dbReference>
<dbReference type="Pfam" id="PF00171">
    <property type="entry name" value="Aldedh"/>
    <property type="match status" value="1"/>
</dbReference>
<accession>A0A1Y1Z8G9</accession>
<dbReference type="InParanoid" id="A0A1Y1Z8G9"/>
<dbReference type="EMBL" id="MCFE01000015">
    <property type="protein sequence ID" value="ORY06569.1"/>
    <property type="molecule type" value="Genomic_DNA"/>
</dbReference>
<evidence type="ECO:0000313" key="7">
    <source>
        <dbReference type="Proteomes" id="UP000193498"/>
    </source>
</evidence>
<evidence type="ECO:0000259" key="5">
    <source>
        <dbReference type="Pfam" id="PF00171"/>
    </source>
</evidence>
<evidence type="ECO:0000313" key="6">
    <source>
        <dbReference type="EMBL" id="ORY06569.1"/>
    </source>
</evidence>
<dbReference type="Gene3D" id="3.40.309.10">
    <property type="entry name" value="Aldehyde Dehydrogenase, Chain A, domain 2"/>
    <property type="match status" value="1"/>
</dbReference>
<dbReference type="AlphaFoldDB" id="A0A1Y1Z8G9"/>
<dbReference type="SUPFAM" id="SSF53720">
    <property type="entry name" value="ALDH-like"/>
    <property type="match status" value="1"/>
</dbReference>
<comment type="caution">
    <text evidence="6">The sequence shown here is derived from an EMBL/GenBank/DDBJ whole genome shotgun (WGS) entry which is preliminary data.</text>
</comment>